<comment type="caution">
    <text evidence="1">The sequence shown here is derived from an EMBL/GenBank/DDBJ whole genome shotgun (WGS) entry which is preliminary data.</text>
</comment>
<proteinExistence type="predicted"/>
<evidence type="ECO:0000313" key="2">
    <source>
        <dbReference type="Proteomes" id="UP000828941"/>
    </source>
</evidence>
<keyword evidence="2" id="KW-1185">Reference proteome</keyword>
<sequence>MSSSSTTCTSHPEPPALNLIPSLPDDVALNCLARIPRSQHPNLSLVSKSIRFLLSNPLFFNARSQLQCTQSVLYLTLRSHGSSLLWFTLHQNPRNSSSPNLLVPVPPIPSPAVGSAYAVIGPMIYVIGGSINDVPSSHVWVLDCRFNKWQRGPTMRVGREFAAAGVVDGKIYVMGGCVADTWARSTSWAEVLDPAIGRWDTVPSPVEIREKWMHASAVVDDKVYAMADRGGVAYDTQNRAWEGVGCELDMGWRGRACVVNGVLYCYDYLGHIKGFDMKQGLWKKLRGLDKVLPRFLCGATMANVGGNLLVVWESEGGGKEIKIWCAEIVVSKNEDGELFGKIGWSGKVLSVPKGSSIVHCSAVAL</sequence>
<accession>A0ACB9PA17</accession>
<evidence type="ECO:0000313" key="1">
    <source>
        <dbReference type="EMBL" id="KAI4345176.1"/>
    </source>
</evidence>
<reference evidence="1 2" key="1">
    <citation type="journal article" date="2022" name="DNA Res.">
        <title>Chromosomal-level genome assembly of the orchid tree Bauhinia variegata (Leguminosae; Cercidoideae) supports the allotetraploid origin hypothesis of Bauhinia.</title>
        <authorList>
            <person name="Zhong Y."/>
            <person name="Chen Y."/>
            <person name="Zheng D."/>
            <person name="Pang J."/>
            <person name="Liu Y."/>
            <person name="Luo S."/>
            <person name="Meng S."/>
            <person name="Qian L."/>
            <person name="Wei D."/>
            <person name="Dai S."/>
            <person name="Zhou R."/>
        </authorList>
    </citation>
    <scope>NUCLEOTIDE SEQUENCE [LARGE SCALE GENOMIC DNA]</scope>
    <source>
        <strain evidence="1">BV-YZ2020</strain>
    </source>
</reference>
<gene>
    <name evidence="1" type="ORF">L6164_012324</name>
</gene>
<name>A0ACB9PA17_BAUVA</name>
<dbReference type="Proteomes" id="UP000828941">
    <property type="component" value="Chromosome 5"/>
</dbReference>
<organism evidence="1 2">
    <name type="scientific">Bauhinia variegata</name>
    <name type="common">Purple orchid tree</name>
    <name type="synonym">Phanera variegata</name>
    <dbReference type="NCBI Taxonomy" id="167791"/>
    <lineage>
        <taxon>Eukaryota</taxon>
        <taxon>Viridiplantae</taxon>
        <taxon>Streptophyta</taxon>
        <taxon>Embryophyta</taxon>
        <taxon>Tracheophyta</taxon>
        <taxon>Spermatophyta</taxon>
        <taxon>Magnoliopsida</taxon>
        <taxon>eudicotyledons</taxon>
        <taxon>Gunneridae</taxon>
        <taxon>Pentapetalae</taxon>
        <taxon>rosids</taxon>
        <taxon>fabids</taxon>
        <taxon>Fabales</taxon>
        <taxon>Fabaceae</taxon>
        <taxon>Cercidoideae</taxon>
        <taxon>Cercideae</taxon>
        <taxon>Bauhiniinae</taxon>
        <taxon>Bauhinia</taxon>
    </lineage>
</organism>
<dbReference type="EMBL" id="CM039430">
    <property type="protein sequence ID" value="KAI4345176.1"/>
    <property type="molecule type" value="Genomic_DNA"/>
</dbReference>
<protein>
    <submittedName>
        <fullName evidence="1">Uncharacterized protein</fullName>
    </submittedName>
</protein>